<proteinExistence type="predicted"/>
<keyword evidence="2" id="KW-1185">Reference proteome</keyword>
<accession>A0ACB9IIS7</accession>
<organism evidence="1 2">
    <name type="scientific">Smallanthus sonchifolius</name>
    <dbReference type="NCBI Taxonomy" id="185202"/>
    <lineage>
        <taxon>Eukaryota</taxon>
        <taxon>Viridiplantae</taxon>
        <taxon>Streptophyta</taxon>
        <taxon>Embryophyta</taxon>
        <taxon>Tracheophyta</taxon>
        <taxon>Spermatophyta</taxon>
        <taxon>Magnoliopsida</taxon>
        <taxon>eudicotyledons</taxon>
        <taxon>Gunneridae</taxon>
        <taxon>Pentapetalae</taxon>
        <taxon>asterids</taxon>
        <taxon>campanulids</taxon>
        <taxon>Asterales</taxon>
        <taxon>Asteraceae</taxon>
        <taxon>Asteroideae</taxon>
        <taxon>Heliantheae alliance</taxon>
        <taxon>Millerieae</taxon>
        <taxon>Smallanthus</taxon>
    </lineage>
</organism>
<name>A0ACB9IIS7_9ASTR</name>
<evidence type="ECO:0000313" key="1">
    <source>
        <dbReference type="EMBL" id="KAI3807829.1"/>
    </source>
</evidence>
<dbReference type="EMBL" id="CM042025">
    <property type="protein sequence ID" value="KAI3807829.1"/>
    <property type="molecule type" value="Genomic_DNA"/>
</dbReference>
<evidence type="ECO:0000313" key="2">
    <source>
        <dbReference type="Proteomes" id="UP001056120"/>
    </source>
</evidence>
<protein>
    <submittedName>
        <fullName evidence="1">Uncharacterized protein</fullName>
    </submittedName>
</protein>
<gene>
    <name evidence="1" type="ORF">L1987_23764</name>
</gene>
<comment type="caution">
    <text evidence="1">The sequence shown here is derived from an EMBL/GenBank/DDBJ whole genome shotgun (WGS) entry which is preliminary data.</text>
</comment>
<sequence>MLYRKSELRSRISLMWLKKTDDPSLRKKVKPEGPVHGHPSTACPLTISLCMKLLQQTVSSSVKVLLLIRSSILGASLCAAAVEDSARSLGYATLFASSNNASNQGRFSYIKSWNM</sequence>
<reference evidence="2" key="1">
    <citation type="journal article" date="2022" name="Mol. Ecol. Resour.">
        <title>The genomes of chicory, endive, great burdock and yacon provide insights into Asteraceae palaeo-polyploidization history and plant inulin production.</title>
        <authorList>
            <person name="Fan W."/>
            <person name="Wang S."/>
            <person name="Wang H."/>
            <person name="Wang A."/>
            <person name="Jiang F."/>
            <person name="Liu H."/>
            <person name="Zhao H."/>
            <person name="Xu D."/>
            <person name="Zhang Y."/>
        </authorList>
    </citation>
    <scope>NUCLEOTIDE SEQUENCE [LARGE SCALE GENOMIC DNA]</scope>
    <source>
        <strain evidence="2">cv. Yunnan</strain>
    </source>
</reference>
<dbReference type="Proteomes" id="UP001056120">
    <property type="component" value="Linkage Group LG08"/>
</dbReference>
<reference evidence="1 2" key="2">
    <citation type="journal article" date="2022" name="Mol. Ecol. Resour.">
        <title>The genomes of chicory, endive, great burdock and yacon provide insights into Asteraceae paleo-polyploidization history and plant inulin production.</title>
        <authorList>
            <person name="Fan W."/>
            <person name="Wang S."/>
            <person name="Wang H."/>
            <person name="Wang A."/>
            <person name="Jiang F."/>
            <person name="Liu H."/>
            <person name="Zhao H."/>
            <person name="Xu D."/>
            <person name="Zhang Y."/>
        </authorList>
    </citation>
    <scope>NUCLEOTIDE SEQUENCE [LARGE SCALE GENOMIC DNA]</scope>
    <source>
        <strain evidence="2">cv. Yunnan</strain>
        <tissue evidence="1">Leaves</tissue>
    </source>
</reference>